<accession>A0A8T1TJU1</accession>
<dbReference type="AlphaFoldDB" id="A0A8T1TJU1"/>
<dbReference type="OrthoDB" id="143825at2759"/>
<protein>
    <submittedName>
        <fullName evidence="2">Uncharacterized protein</fullName>
    </submittedName>
</protein>
<dbReference type="Proteomes" id="UP000688947">
    <property type="component" value="Unassembled WGS sequence"/>
</dbReference>
<name>A0A8T1TJU1_9STRA</name>
<reference evidence="2" key="1">
    <citation type="submission" date="2021-01" db="EMBL/GenBank/DDBJ databases">
        <title>Phytophthora aleatoria, a newly-described species from Pinus radiata is distinct from Phytophthora cactorum isolates based on comparative genomics.</title>
        <authorList>
            <person name="Mcdougal R."/>
            <person name="Panda P."/>
            <person name="Williams N."/>
            <person name="Studholme D.J."/>
        </authorList>
    </citation>
    <scope>NUCLEOTIDE SEQUENCE</scope>
    <source>
        <strain evidence="2">NZFS 3830</strain>
    </source>
</reference>
<feature type="region of interest" description="Disordered" evidence="1">
    <location>
        <begin position="1"/>
        <end position="22"/>
    </location>
</feature>
<comment type="caution">
    <text evidence="2">The sequence shown here is derived from an EMBL/GenBank/DDBJ whole genome shotgun (WGS) entry which is preliminary data.</text>
</comment>
<evidence type="ECO:0000313" key="2">
    <source>
        <dbReference type="EMBL" id="KAG6941856.1"/>
    </source>
</evidence>
<dbReference type="EMBL" id="JAENGZ010003268">
    <property type="protein sequence ID" value="KAG6941856.1"/>
    <property type="molecule type" value="Genomic_DNA"/>
</dbReference>
<evidence type="ECO:0000313" key="3">
    <source>
        <dbReference type="Proteomes" id="UP000688947"/>
    </source>
</evidence>
<sequence>MSDPPVIEQRTGGVGDIRSQERDLSTFERTCARLGADQVEQLRARYKTLDSKWDGTEHNQAEGMVFSSIDQGVPDAQIRAIFGVAGSIVTGLHASGYTRPLGYMEGSRTLV</sequence>
<gene>
    <name evidence="2" type="ORF">JG687_00019405</name>
</gene>
<proteinExistence type="predicted"/>
<evidence type="ECO:0000256" key="1">
    <source>
        <dbReference type="SAM" id="MobiDB-lite"/>
    </source>
</evidence>
<organism evidence="2 3">
    <name type="scientific">Phytophthora cactorum</name>
    <dbReference type="NCBI Taxonomy" id="29920"/>
    <lineage>
        <taxon>Eukaryota</taxon>
        <taxon>Sar</taxon>
        <taxon>Stramenopiles</taxon>
        <taxon>Oomycota</taxon>
        <taxon>Peronosporomycetes</taxon>
        <taxon>Peronosporales</taxon>
        <taxon>Peronosporaceae</taxon>
        <taxon>Phytophthora</taxon>
    </lineage>
</organism>